<evidence type="ECO:0000259" key="8">
    <source>
        <dbReference type="Pfam" id="PF02896"/>
    </source>
</evidence>
<dbReference type="InterPro" id="IPR015813">
    <property type="entry name" value="Pyrv/PenolPyrv_kinase-like_dom"/>
</dbReference>
<dbReference type="Pfam" id="PF05524">
    <property type="entry name" value="PEP-utilisers_N"/>
    <property type="match status" value="1"/>
</dbReference>
<keyword evidence="3" id="KW-0808">Transferase</keyword>
<dbReference type="Proteomes" id="UP000182661">
    <property type="component" value="Unassembled WGS sequence"/>
</dbReference>
<evidence type="ECO:0000256" key="3">
    <source>
        <dbReference type="ARBA" id="ARBA00022679"/>
    </source>
</evidence>
<evidence type="ECO:0000313" key="11">
    <source>
        <dbReference type="Proteomes" id="UP000182661"/>
    </source>
</evidence>
<accession>A0A657LYH6</accession>
<dbReference type="Gene3D" id="1.10.274.10">
    <property type="entry name" value="PtsI, HPr-binding domain"/>
    <property type="match status" value="1"/>
</dbReference>
<dbReference type="SUPFAM" id="SSF51621">
    <property type="entry name" value="Phosphoenolpyruvate/pyruvate domain"/>
    <property type="match status" value="1"/>
</dbReference>
<dbReference type="AlphaFoldDB" id="A0A657LYH6"/>
<comment type="similarity">
    <text evidence="2">Belongs to the PEP-utilizing enzyme family.</text>
</comment>
<dbReference type="Gene3D" id="3.50.30.10">
    <property type="entry name" value="Phosphohistidine domain"/>
    <property type="match status" value="1"/>
</dbReference>
<evidence type="ECO:0000256" key="2">
    <source>
        <dbReference type="ARBA" id="ARBA00007837"/>
    </source>
</evidence>
<evidence type="ECO:0000259" key="7">
    <source>
        <dbReference type="Pfam" id="PF00391"/>
    </source>
</evidence>
<gene>
    <name evidence="10" type="ORF">AX760_00710</name>
</gene>
<dbReference type="SUPFAM" id="SSF47831">
    <property type="entry name" value="Enzyme I of the PEP:sugar phosphotransferase system HPr-binding (sub)domain"/>
    <property type="match status" value="1"/>
</dbReference>
<dbReference type="Pfam" id="PF02896">
    <property type="entry name" value="PEP-utilizers_C"/>
    <property type="match status" value="1"/>
</dbReference>
<keyword evidence="4" id="KW-0479">Metal-binding</keyword>
<dbReference type="GO" id="GO:0016301">
    <property type="term" value="F:kinase activity"/>
    <property type="evidence" value="ECO:0007669"/>
    <property type="project" value="UniProtKB-KW"/>
</dbReference>
<dbReference type="InterPro" id="IPR050499">
    <property type="entry name" value="PEP-utilizing_PTS_enzyme"/>
</dbReference>
<feature type="domain" description="Phosphotransferase system enzyme I N-terminal" evidence="9">
    <location>
        <begin position="11"/>
        <end position="120"/>
    </location>
</feature>
<evidence type="ECO:0008006" key="12">
    <source>
        <dbReference type="Google" id="ProtNLM"/>
    </source>
</evidence>
<proteinExistence type="inferred from homology"/>
<dbReference type="InterPro" id="IPR008279">
    <property type="entry name" value="PEP-util_enz_mobile_dom"/>
</dbReference>
<name>A0A657LYH6_9HYPH</name>
<dbReference type="GO" id="GO:0046872">
    <property type="term" value="F:metal ion binding"/>
    <property type="evidence" value="ECO:0007669"/>
    <property type="project" value="UniProtKB-KW"/>
</dbReference>
<dbReference type="InterPro" id="IPR036618">
    <property type="entry name" value="PtsI_HPr-bd_sf"/>
</dbReference>
<dbReference type="SUPFAM" id="SSF52009">
    <property type="entry name" value="Phosphohistidine domain"/>
    <property type="match status" value="1"/>
</dbReference>
<dbReference type="Gene3D" id="3.20.20.60">
    <property type="entry name" value="Phosphoenolpyruvate-binding domains"/>
    <property type="match status" value="1"/>
</dbReference>
<dbReference type="PANTHER" id="PTHR46244">
    <property type="entry name" value="PHOSPHOENOLPYRUVATE-PROTEIN PHOSPHOTRANSFERASE"/>
    <property type="match status" value="1"/>
</dbReference>
<evidence type="ECO:0000256" key="5">
    <source>
        <dbReference type="ARBA" id="ARBA00022777"/>
    </source>
</evidence>
<keyword evidence="5" id="KW-0418">Kinase</keyword>
<evidence type="ECO:0000256" key="6">
    <source>
        <dbReference type="ARBA" id="ARBA00022842"/>
    </source>
</evidence>
<dbReference type="PRINTS" id="PR01736">
    <property type="entry name" value="PHPHTRNFRASE"/>
</dbReference>
<evidence type="ECO:0000256" key="4">
    <source>
        <dbReference type="ARBA" id="ARBA00022723"/>
    </source>
</evidence>
<evidence type="ECO:0000259" key="9">
    <source>
        <dbReference type="Pfam" id="PF05524"/>
    </source>
</evidence>
<comment type="cofactor">
    <cofactor evidence="1">
        <name>Mg(2+)</name>
        <dbReference type="ChEBI" id="CHEBI:18420"/>
    </cofactor>
</comment>
<dbReference type="InterPro" id="IPR000121">
    <property type="entry name" value="PEP_util_C"/>
</dbReference>
<evidence type="ECO:0000256" key="1">
    <source>
        <dbReference type="ARBA" id="ARBA00001946"/>
    </source>
</evidence>
<feature type="domain" description="PEP-utilising enzyme C-terminal" evidence="8">
    <location>
        <begin position="260"/>
        <end position="525"/>
    </location>
</feature>
<feature type="domain" description="PEP-utilising enzyme mobile" evidence="7">
    <location>
        <begin position="143"/>
        <end position="214"/>
    </location>
</feature>
<dbReference type="InterPro" id="IPR040442">
    <property type="entry name" value="Pyrv_kinase-like_dom_sf"/>
</dbReference>
<dbReference type="PANTHER" id="PTHR46244:SF6">
    <property type="entry name" value="PHOSPHOENOLPYRUVATE-PROTEIN PHOSPHOTRANSFERASE"/>
    <property type="match status" value="1"/>
</dbReference>
<dbReference type="GO" id="GO:0009401">
    <property type="term" value="P:phosphoenolpyruvate-dependent sugar phosphotransferase system"/>
    <property type="evidence" value="ECO:0007669"/>
    <property type="project" value="InterPro"/>
</dbReference>
<keyword evidence="6" id="KW-0460">Magnesium</keyword>
<keyword evidence="11" id="KW-1185">Reference proteome</keyword>
<protein>
    <recommendedName>
        <fullName evidence="12">Phosphoenolpyruvate--protein phosphotransferase</fullName>
    </recommendedName>
</protein>
<dbReference type="EMBL" id="LSRP01000001">
    <property type="protein sequence ID" value="OJG01469.1"/>
    <property type="molecule type" value="Genomic_DNA"/>
</dbReference>
<evidence type="ECO:0000313" key="10">
    <source>
        <dbReference type="EMBL" id="OJG01469.1"/>
    </source>
</evidence>
<dbReference type="InterPro" id="IPR036637">
    <property type="entry name" value="Phosphohistidine_dom_sf"/>
</dbReference>
<comment type="caution">
    <text evidence="10">The sequence shown here is derived from an EMBL/GenBank/DDBJ whole genome shotgun (WGS) entry which is preliminary data.</text>
</comment>
<sequence>MSGARDLRGQGNGIGLAVGQAHLGADPFMTVPAIQSGSPQTLVMAIDAAIADLQALIAVSERRSRDILEFQVEMLSDPVTRAMGADRPDAASDAVLAWVSAIEDYIAGFESSEDADIQARAMDVIDMRNRVLDVLNGTRADDFPAGSIFVGVDIAPSHFLAHDWTAGGGIVLSAGSTASHVALLARALSVPMVVGSDPFSVENGTLLLVDGRRGLVMIEPGEAAIAAAMLASDRAADAERATSPASLFSSADSTQGDTLCLVNIDHPAELAAVPADCAGIGLLRSELLMASGADLANEERQYRLYGEVLRWAGARPVTVRLLDLGGDKALGGFGESERNPFLGLRGIRLLLAHPDLLRVQARALLRASVLGNLKVMLPMVTVHSEIVEAQRIFAEEAQALARRHIEARLPDIGMMVEVPAAALMLDSFTTADFFSLGTNDLAQYLAAAARDNAALSNLYDQTRPALLRLVRQTVSTAQAMGKPISICGDLAGRPDALPALLDCGLRQFSVAPRQLAALKTALHHAKTGS</sequence>
<reference evidence="10 11" key="1">
    <citation type="submission" date="2016-02" db="EMBL/GenBank/DDBJ databases">
        <title>Genome sequencing of a beta-galactosidase producing bacteria Rhizobium sp. 59.</title>
        <authorList>
            <person name="Wang D."/>
            <person name="Kot W."/>
            <person name="Qin Y."/>
            <person name="Hansen L."/>
            <person name="Naqvi K."/>
            <person name="Rensing C."/>
        </authorList>
    </citation>
    <scope>NUCLEOTIDE SEQUENCE [LARGE SCALE GENOMIC DNA]</scope>
    <source>
        <strain evidence="10 11">59</strain>
    </source>
</reference>
<dbReference type="InterPro" id="IPR008731">
    <property type="entry name" value="PTS_EIN"/>
</dbReference>
<dbReference type="Pfam" id="PF00391">
    <property type="entry name" value="PEP-utilizers"/>
    <property type="match status" value="1"/>
</dbReference>
<organism evidence="10 11">
    <name type="scientific">Pararhizobium antarcticum</name>
    <dbReference type="NCBI Taxonomy" id="1798805"/>
    <lineage>
        <taxon>Bacteria</taxon>
        <taxon>Pseudomonadati</taxon>
        <taxon>Pseudomonadota</taxon>
        <taxon>Alphaproteobacteria</taxon>
        <taxon>Hyphomicrobiales</taxon>
        <taxon>Rhizobiaceae</taxon>
        <taxon>Rhizobium/Agrobacterium group</taxon>
        <taxon>Pararhizobium</taxon>
    </lineage>
</organism>